<evidence type="ECO:0000256" key="1">
    <source>
        <dbReference type="ARBA" id="ARBA00023002"/>
    </source>
</evidence>
<dbReference type="PRINTS" id="PR00080">
    <property type="entry name" value="SDRFAMILY"/>
</dbReference>
<evidence type="ECO:0000256" key="2">
    <source>
        <dbReference type="RuleBase" id="RU000363"/>
    </source>
</evidence>
<dbReference type="Proteomes" id="UP000807469">
    <property type="component" value="Unassembled WGS sequence"/>
</dbReference>
<sequence>MGFAFSRQSFSEDDLLDLHGKVAIVTGGNTGVGYGTVQWLVRKGAKVYVAGRSEERVSEAIKQLEAEDNKDGTLHFLKTELSDPRLAKQAAEEFLQKESRLDILVNNAAIGARGPYKVTKDGLLDIMATNHVGHFVLTENLLPLLKTTAAEDGSDVRIVNISSVAHERVVPESLVGKETLNKDFGNTFFGYLDTYGLSKLANILHIKSLQKQLDAENVPITCIAVHPGAVASVGANAFLYGVPYAGKFVATFLGPLFFIPWLQGARTSAFAAAGKAVKDDVKKYKGAYLVPVAKLAEPSASAKNERLAKELDETTRAILKEIGV</sequence>
<accession>A0A9P5YWU5</accession>
<name>A0A9P5YWU5_9AGAR</name>
<evidence type="ECO:0000313" key="3">
    <source>
        <dbReference type="EMBL" id="KAF9477152.1"/>
    </source>
</evidence>
<dbReference type="PRINTS" id="PR00081">
    <property type="entry name" value="GDHRDH"/>
</dbReference>
<dbReference type="GO" id="GO:0016491">
    <property type="term" value="F:oxidoreductase activity"/>
    <property type="evidence" value="ECO:0007669"/>
    <property type="project" value="UniProtKB-KW"/>
</dbReference>
<gene>
    <name evidence="3" type="ORF">BDN70DRAFT_862228</name>
</gene>
<protein>
    <submittedName>
        <fullName evidence="3">NAD-P-binding protein</fullName>
    </submittedName>
</protein>
<dbReference type="InterPro" id="IPR036291">
    <property type="entry name" value="NAD(P)-bd_dom_sf"/>
</dbReference>
<dbReference type="PANTHER" id="PTHR43157">
    <property type="entry name" value="PHOSPHATIDYLINOSITOL-GLYCAN BIOSYNTHESIS CLASS F PROTEIN-RELATED"/>
    <property type="match status" value="1"/>
</dbReference>
<keyword evidence="1" id="KW-0560">Oxidoreductase</keyword>
<dbReference type="SUPFAM" id="SSF51735">
    <property type="entry name" value="NAD(P)-binding Rossmann-fold domains"/>
    <property type="match status" value="1"/>
</dbReference>
<proteinExistence type="inferred from homology"/>
<evidence type="ECO:0000313" key="4">
    <source>
        <dbReference type="Proteomes" id="UP000807469"/>
    </source>
</evidence>
<comment type="similarity">
    <text evidence="2">Belongs to the short-chain dehydrogenases/reductases (SDR) family.</text>
</comment>
<dbReference type="InterPro" id="IPR002347">
    <property type="entry name" value="SDR_fam"/>
</dbReference>
<dbReference type="EMBL" id="MU155270">
    <property type="protein sequence ID" value="KAF9477152.1"/>
    <property type="molecule type" value="Genomic_DNA"/>
</dbReference>
<reference evidence="3" key="1">
    <citation type="submission" date="2020-11" db="EMBL/GenBank/DDBJ databases">
        <authorList>
            <consortium name="DOE Joint Genome Institute"/>
            <person name="Ahrendt S."/>
            <person name="Riley R."/>
            <person name="Andreopoulos W."/>
            <person name="Labutti K."/>
            <person name="Pangilinan J."/>
            <person name="Ruiz-Duenas F.J."/>
            <person name="Barrasa J.M."/>
            <person name="Sanchez-Garcia M."/>
            <person name="Camarero S."/>
            <person name="Miyauchi S."/>
            <person name="Serrano A."/>
            <person name="Linde D."/>
            <person name="Babiker R."/>
            <person name="Drula E."/>
            <person name="Ayuso-Fernandez I."/>
            <person name="Pacheco R."/>
            <person name="Padilla G."/>
            <person name="Ferreira P."/>
            <person name="Barriuso J."/>
            <person name="Kellner H."/>
            <person name="Castanera R."/>
            <person name="Alfaro M."/>
            <person name="Ramirez L."/>
            <person name="Pisabarro A.G."/>
            <person name="Kuo A."/>
            <person name="Tritt A."/>
            <person name="Lipzen A."/>
            <person name="He G."/>
            <person name="Yan M."/>
            <person name="Ng V."/>
            <person name="Cullen D."/>
            <person name="Martin F."/>
            <person name="Rosso M.-N."/>
            <person name="Henrissat B."/>
            <person name="Hibbett D."/>
            <person name="Martinez A.T."/>
            <person name="Grigoriev I.V."/>
        </authorList>
    </citation>
    <scope>NUCLEOTIDE SEQUENCE</scope>
    <source>
        <strain evidence="3">CIRM-BRFM 674</strain>
    </source>
</reference>
<dbReference type="OrthoDB" id="191139at2759"/>
<dbReference type="Pfam" id="PF00106">
    <property type="entry name" value="adh_short"/>
    <property type="match status" value="1"/>
</dbReference>
<dbReference type="AlphaFoldDB" id="A0A9P5YWU5"/>
<dbReference type="PANTHER" id="PTHR43157:SF31">
    <property type="entry name" value="PHOSPHATIDYLINOSITOL-GLYCAN BIOSYNTHESIS CLASS F PROTEIN"/>
    <property type="match status" value="1"/>
</dbReference>
<dbReference type="Gene3D" id="3.40.50.720">
    <property type="entry name" value="NAD(P)-binding Rossmann-like Domain"/>
    <property type="match status" value="1"/>
</dbReference>
<comment type="caution">
    <text evidence="3">The sequence shown here is derived from an EMBL/GenBank/DDBJ whole genome shotgun (WGS) entry which is preliminary data.</text>
</comment>
<keyword evidence="4" id="KW-1185">Reference proteome</keyword>
<organism evidence="3 4">
    <name type="scientific">Pholiota conissans</name>
    <dbReference type="NCBI Taxonomy" id="109636"/>
    <lineage>
        <taxon>Eukaryota</taxon>
        <taxon>Fungi</taxon>
        <taxon>Dikarya</taxon>
        <taxon>Basidiomycota</taxon>
        <taxon>Agaricomycotina</taxon>
        <taxon>Agaricomycetes</taxon>
        <taxon>Agaricomycetidae</taxon>
        <taxon>Agaricales</taxon>
        <taxon>Agaricineae</taxon>
        <taxon>Strophariaceae</taxon>
        <taxon>Pholiota</taxon>
    </lineage>
</organism>